<dbReference type="InterPro" id="IPR003166">
    <property type="entry name" value="TFIIE_bsu_DNA-bd"/>
</dbReference>
<reference evidence="3 4" key="1">
    <citation type="journal article" date="2024" name="Science">
        <title>Giant polyketide synthase enzymes in the biosynthesis of giant marine polyether toxins.</title>
        <authorList>
            <person name="Fallon T.R."/>
            <person name="Shende V.V."/>
            <person name="Wierzbicki I.H."/>
            <person name="Pendleton A.L."/>
            <person name="Watervoot N.F."/>
            <person name="Auber R.P."/>
            <person name="Gonzalez D.J."/>
            <person name="Wisecaver J.H."/>
            <person name="Moore B.S."/>
        </authorList>
    </citation>
    <scope>NUCLEOTIDE SEQUENCE [LARGE SCALE GENOMIC DNA]</scope>
    <source>
        <strain evidence="3 4">12B1</strain>
    </source>
</reference>
<gene>
    <name evidence="3" type="ORF">AB1Y20_007461</name>
</gene>
<proteinExistence type="predicted"/>
<feature type="compositionally biased region" description="Basic and acidic residues" evidence="1">
    <location>
        <begin position="18"/>
        <end position="34"/>
    </location>
</feature>
<comment type="caution">
    <text evidence="3">The sequence shown here is derived from an EMBL/GenBank/DDBJ whole genome shotgun (WGS) entry which is preliminary data.</text>
</comment>
<evidence type="ECO:0000313" key="3">
    <source>
        <dbReference type="EMBL" id="KAL1507853.1"/>
    </source>
</evidence>
<feature type="region of interest" description="Disordered" evidence="1">
    <location>
        <begin position="18"/>
        <end position="49"/>
    </location>
</feature>
<organism evidence="3 4">
    <name type="scientific">Prymnesium parvum</name>
    <name type="common">Toxic golden alga</name>
    <dbReference type="NCBI Taxonomy" id="97485"/>
    <lineage>
        <taxon>Eukaryota</taxon>
        <taxon>Haptista</taxon>
        <taxon>Haptophyta</taxon>
        <taxon>Prymnesiophyceae</taxon>
        <taxon>Prymnesiales</taxon>
        <taxon>Prymnesiaceae</taxon>
        <taxon>Prymnesium</taxon>
    </lineage>
</organism>
<dbReference type="AlphaFoldDB" id="A0AB34IX46"/>
<dbReference type="GO" id="GO:0005673">
    <property type="term" value="C:transcription factor TFIIE complex"/>
    <property type="evidence" value="ECO:0007669"/>
    <property type="project" value="InterPro"/>
</dbReference>
<protein>
    <recommendedName>
        <fullName evidence="2">TFIIE beta domain-containing protein</fullName>
    </recommendedName>
</protein>
<dbReference type="PANTHER" id="PTHR12716">
    <property type="entry name" value="TRANSCRIPTION INITIATION FACTOR IIE, BETA SUBUNIT"/>
    <property type="match status" value="1"/>
</dbReference>
<evidence type="ECO:0000256" key="1">
    <source>
        <dbReference type="SAM" id="MobiDB-lite"/>
    </source>
</evidence>
<keyword evidence="4" id="KW-1185">Reference proteome</keyword>
<dbReference type="PROSITE" id="PS51351">
    <property type="entry name" value="TFIIE_BETA_C"/>
    <property type="match status" value="1"/>
</dbReference>
<evidence type="ECO:0000259" key="2">
    <source>
        <dbReference type="PROSITE" id="PS51351"/>
    </source>
</evidence>
<dbReference type="GO" id="GO:0001097">
    <property type="term" value="F:TFIIH-class transcription factor complex binding"/>
    <property type="evidence" value="ECO:0007669"/>
    <property type="project" value="TreeGrafter"/>
</dbReference>
<feature type="domain" description="TFIIE beta" evidence="2">
    <location>
        <begin position="72"/>
        <end position="154"/>
    </location>
</feature>
<dbReference type="InterPro" id="IPR016656">
    <property type="entry name" value="TFIIE-bsu"/>
</dbReference>
<dbReference type="Proteomes" id="UP001515480">
    <property type="component" value="Unassembled WGS sequence"/>
</dbReference>
<evidence type="ECO:0000313" key="4">
    <source>
        <dbReference type="Proteomes" id="UP001515480"/>
    </source>
</evidence>
<name>A0AB34IX46_PRYPA</name>
<dbReference type="GO" id="GO:0006367">
    <property type="term" value="P:transcription initiation at RNA polymerase II promoter"/>
    <property type="evidence" value="ECO:0007669"/>
    <property type="project" value="InterPro"/>
</dbReference>
<accession>A0AB34IX46</accession>
<dbReference type="PANTHER" id="PTHR12716:SF8">
    <property type="entry name" value="TRANSCRIPTION INITIATION FACTOR IIE SUBUNIT BETA"/>
    <property type="match status" value="1"/>
</dbReference>
<dbReference type="EMBL" id="JBGBPQ010000017">
    <property type="protein sequence ID" value="KAL1507853.1"/>
    <property type="molecule type" value="Genomic_DNA"/>
</dbReference>
<sequence length="303" mass="34355">MSDQLRLAASRALEKEEAVRRREERLQEKKRREAPSAVPPAVAPPKHTKRLITKEARQKKLREGAEKLEAEKVRKLDGSEVLISIARADIIAFLRGRQHFAEASLDELCDATGIPLLRNPTLHASLRENQNPRVEWLETSGGPRLRYRPEYGVRNKAQLEHLLRLASPRRADGGPQTVSRAKLLESSYVGIERDIQALVEQKVAVELASTSDGSADRKVLLFCSPEYANVSEVTYNMWQESRVPKGDDLQRLLVNRKLLTQQELNDREDRKIAARKATLAEIAKNKKSRAPTFRKVTNSHLVK</sequence>